<dbReference type="RefSeq" id="XP_015511346.1">
    <property type="nucleotide sequence ID" value="XM_015655860.2"/>
</dbReference>
<dbReference type="OrthoDB" id="5555409at2759"/>
<evidence type="ECO:0000259" key="6">
    <source>
        <dbReference type="Pfam" id="PF01281"/>
    </source>
</evidence>
<evidence type="ECO:0000313" key="7">
    <source>
        <dbReference type="Proteomes" id="UP000829291"/>
    </source>
</evidence>
<evidence type="ECO:0000256" key="1">
    <source>
        <dbReference type="ARBA" id="ARBA00010605"/>
    </source>
</evidence>
<dbReference type="PANTHER" id="PTHR21368">
    <property type="entry name" value="50S RIBOSOMAL PROTEIN L9"/>
    <property type="match status" value="1"/>
</dbReference>
<proteinExistence type="inferred from homology"/>
<comment type="similarity">
    <text evidence="1">Belongs to the bacterial ribosomal protein bL9 family.</text>
</comment>
<dbReference type="InterPro" id="IPR009027">
    <property type="entry name" value="Ribosomal_bL9/RNase_H1_N"/>
</dbReference>
<reference evidence="8" key="1">
    <citation type="submission" date="2025-08" db="UniProtKB">
        <authorList>
            <consortium name="RefSeq"/>
        </authorList>
    </citation>
    <scope>IDENTIFICATION</scope>
    <source>
        <tissue evidence="8">Thorax and Abdomen</tissue>
    </source>
</reference>
<evidence type="ECO:0000256" key="4">
    <source>
        <dbReference type="ARBA" id="ARBA00035194"/>
    </source>
</evidence>
<dbReference type="GeneID" id="107218108"/>
<protein>
    <recommendedName>
        <fullName evidence="4">Large ribosomal subunit protein bL9m</fullName>
    </recommendedName>
    <alternativeName>
        <fullName evidence="5">39S ribosomal protein L9, mitochondrial</fullName>
    </alternativeName>
</protein>
<organism evidence="8">
    <name type="scientific">Neodiprion lecontei</name>
    <name type="common">Redheaded pine sawfly</name>
    <dbReference type="NCBI Taxonomy" id="441921"/>
    <lineage>
        <taxon>Eukaryota</taxon>
        <taxon>Metazoa</taxon>
        <taxon>Ecdysozoa</taxon>
        <taxon>Arthropoda</taxon>
        <taxon>Hexapoda</taxon>
        <taxon>Insecta</taxon>
        <taxon>Pterygota</taxon>
        <taxon>Neoptera</taxon>
        <taxon>Endopterygota</taxon>
        <taxon>Hymenoptera</taxon>
        <taxon>Tenthredinoidea</taxon>
        <taxon>Diprionidae</taxon>
        <taxon>Diprioninae</taxon>
        <taxon>Neodiprion</taxon>
    </lineage>
</organism>
<gene>
    <name evidence="8" type="primary">LOC107218108</name>
</gene>
<dbReference type="AlphaFoldDB" id="A0A6J0BAT0"/>
<dbReference type="InterPro" id="IPR000244">
    <property type="entry name" value="Ribosomal_bL9"/>
</dbReference>
<dbReference type="InParanoid" id="A0A6J0BAT0"/>
<dbReference type="GO" id="GO:0006412">
    <property type="term" value="P:translation"/>
    <property type="evidence" value="ECO:0007669"/>
    <property type="project" value="InterPro"/>
</dbReference>
<evidence type="ECO:0000256" key="5">
    <source>
        <dbReference type="ARBA" id="ARBA00035381"/>
    </source>
</evidence>
<dbReference type="GO" id="GO:0005840">
    <property type="term" value="C:ribosome"/>
    <property type="evidence" value="ECO:0007669"/>
    <property type="project" value="UniProtKB-KW"/>
</dbReference>
<evidence type="ECO:0000256" key="3">
    <source>
        <dbReference type="ARBA" id="ARBA00023274"/>
    </source>
</evidence>
<dbReference type="Proteomes" id="UP000829291">
    <property type="component" value="Chromosome 2"/>
</dbReference>
<evidence type="ECO:0000313" key="8">
    <source>
        <dbReference type="RefSeq" id="XP_015511346.1"/>
    </source>
</evidence>
<name>A0A6J0BAT0_NEOLC</name>
<dbReference type="GO" id="GO:1990904">
    <property type="term" value="C:ribonucleoprotein complex"/>
    <property type="evidence" value="ECO:0007669"/>
    <property type="project" value="UniProtKB-KW"/>
</dbReference>
<keyword evidence="3" id="KW-0687">Ribonucleoprotein</keyword>
<dbReference type="FunCoup" id="A0A6J0BAT0">
    <property type="interactions" value="1722"/>
</dbReference>
<dbReference type="CTD" id="65005"/>
<keyword evidence="7" id="KW-1185">Reference proteome</keyword>
<keyword evidence="2 8" id="KW-0689">Ribosomal protein</keyword>
<dbReference type="SUPFAM" id="SSF55658">
    <property type="entry name" value="L9 N-domain-like"/>
    <property type="match status" value="1"/>
</dbReference>
<dbReference type="GO" id="GO:0003735">
    <property type="term" value="F:structural constituent of ribosome"/>
    <property type="evidence" value="ECO:0007669"/>
    <property type="project" value="InterPro"/>
</dbReference>
<sequence length="266" mass="30602">MWNNSVNLSKNLQYLSSPFLAAYNGFLSQQTRNTFILKRRTPPGLAKKNGPSKVLRGRHFVYELVEDTNVRKKPDLQLILTSYVEGLGNKGDLVTVPRNKGYTKLLLPRLATYATPENIDKTKAAADDQVSRYSSPYVERTINVLSTRTLPVLMSNTNPWVLEKWHIRTWLRRSGFHLQDESITLPDKPISGPNPAMEGKDFYITVTINKKEQVKVRCRLFQIDKKNFTVPEEYYKNTAEPIFPEDKSILDTMPGFYLRESKSSRI</sequence>
<evidence type="ECO:0000256" key="2">
    <source>
        <dbReference type="ARBA" id="ARBA00022980"/>
    </source>
</evidence>
<dbReference type="InterPro" id="IPR020070">
    <property type="entry name" value="Ribosomal_bL9_N"/>
</dbReference>
<dbReference type="KEGG" id="nlo:107218108"/>
<feature type="domain" description="Ribosomal protein L9" evidence="6">
    <location>
        <begin position="77"/>
        <end position="120"/>
    </location>
</feature>
<dbReference type="Pfam" id="PF01281">
    <property type="entry name" value="Ribosomal_L9_N"/>
    <property type="match status" value="1"/>
</dbReference>
<dbReference type="InterPro" id="IPR036935">
    <property type="entry name" value="Ribosomal_bL9_N_sf"/>
</dbReference>
<accession>A0A6J0BAT0</accession>
<dbReference type="Gene3D" id="3.40.5.10">
    <property type="entry name" value="Ribosomal protein L9, N-terminal domain"/>
    <property type="match status" value="1"/>
</dbReference>